<gene>
    <name evidence="8" type="ORF">ACFSUT_05535</name>
</gene>
<dbReference type="Gene3D" id="1.25.40.10">
    <property type="entry name" value="Tetratricopeptide repeat domain"/>
    <property type="match status" value="1"/>
</dbReference>
<keyword evidence="9" id="KW-1185">Reference proteome</keyword>
<evidence type="ECO:0000256" key="5">
    <source>
        <dbReference type="PROSITE-ProRule" id="PRU01091"/>
    </source>
</evidence>
<evidence type="ECO:0000259" key="7">
    <source>
        <dbReference type="PROSITE" id="PS51755"/>
    </source>
</evidence>
<evidence type="ECO:0000259" key="6">
    <source>
        <dbReference type="PROSITE" id="PS50043"/>
    </source>
</evidence>
<dbReference type="InterPro" id="IPR016032">
    <property type="entry name" value="Sig_transdc_resp-reg_C-effctor"/>
</dbReference>
<dbReference type="PROSITE" id="PS50043">
    <property type="entry name" value="HTH_LUXR_2"/>
    <property type="match status" value="1"/>
</dbReference>
<comment type="caution">
    <text evidence="8">The sequence shown here is derived from an EMBL/GenBank/DDBJ whole genome shotgun (WGS) entry which is preliminary data.</text>
</comment>
<keyword evidence="2" id="KW-0805">Transcription regulation</keyword>
<comment type="similarity">
    <text evidence="1">Belongs to the AfsR/DnrI/RedD regulatory family.</text>
</comment>
<feature type="domain" description="OmpR/PhoB-type" evidence="7">
    <location>
        <begin position="1"/>
        <end position="105"/>
    </location>
</feature>
<dbReference type="CDD" id="cd06170">
    <property type="entry name" value="LuxR_C_like"/>
    <property type="match status" value="1"/>
</dbReference>
<keyword evidence="3 5" id="KW-0238">DNA-binding</keyword>
<dbReference type="SMART" id="SM01043">
    <property type="entry name" value="BTAD"/>
    <property type="match status" value="1"/>
</dbReference>
<dbReference type="RefSeq" id="WP_344278023.1">
    <property type="nucleotide sequence ID" value="NZ_BAAAHV010000013.1"/>
</dbReference>
<dbReference type="InterPro" id="IPR041664">
    <property type="entry name" value="AAA_16"/>
</dbReference>
<dbReference type="Proteomes" id="UP001597542">
    <property type="component" value="Unassembled WGS sequence"/>
</dbReference>
<dbReference type="PROSITE" id="PS51755">
    <property type="entry name" value="OMPR_PHOB"/>
    <property type="match status" value="1"/>
</dbReference>
<feature type="DNA-binding region" description="OmpR/PhoB-type" evidence="5">
    <location>
        <begin position="1"/>
        <end position="105"/>
    </location>
</feature>
<dbReference type="CDD" id="cd15831">
    <property type="entry name" value="BTAD"/>
    <property type="match status" value="1"/>
</dbReference>
<dbReference type="SMART" id="SM00862">
    <property type="entry name" value="Trans_reg_C"/>
    <property type="match status" value="1"/>
</dbReference>
<keyword evidence="4" id="KW-0804">Transcription</keyword>
<dbReference type="Pfam" id="PF13191">
    <property type="entry name" value="AAA_16"/>
    <property type="match status" value="1"/>
</dbReference>
<dbReference type="Pfam" id="PF00486">
    <property type="entry name" value="Trans_reg_C"/>
    <property type="match status" value="1"/>
</dbReference>
<dbReference type="SUPFAM" id="SSF46894">
    <property type="entry name" value="C-terminal effector domain of the bipartite response regulators"/>
    <property type="match status" value="2"/>
</dbReference>
<dbReference type="PANTHER" id="PTHR35807">
    <property type="entry name" value="TRANSCRIPTIONAL REGULATOR REDD-RELATED"/>
    <property type="match status" value="1"/>
</dbReference>
<evidence type="ECO:0000256" key="4">
    <source>
        <dbReference type="ARBA" id="ARBA00023163"/>
    </source>
</evidence>
<dbReference type="InterPro" id="IPR005158">
    <property type="entry name" value="BTAD"/>
</dbReference>
<dbReference type="Pfam" id="PF00196">
    <property type="entry name" value="GerE"/>
    <property type="match status" value="1"/>
</dbReference>
<dbReference type="Gene3D" id="1.10.10.10">
    <property type="entry name" value="Winged helix-like DNA-binding domain superfamily/Winged helix DNA-binding domain"/>
    <property type="match status" value="2"/>
</dbReference>
<dbReference type="SUPFAM" id="SSF48452">
    <property type="entry name" value="TPR-like"/>
    <property type="match status" value="2"/>
</dbReference>
<evidence type="ECO:0000313" key="9">
    <source>
        <dbReference type="Proteomes" id="UP001597542"/>
    </source>
</evidence>
<evidence type="ECO:0000256" key="1">
    <source>
        <dbReference type="ARBA" id="ARBA00005820"/>
    </source>
</evidence>
<proteinExistence type="inferred from homology"/>
<dbReference type="InterPro" id="IPR036388">
    <property type="entry name" value="WH-like_DNA-bd_sf"/>
</dbReference>
<dbReference type="PANTHER" id="PTHR35807:SF1">
    <property type="entry name" value="TRANSCRIPTIONAL REGULATOR REDD"/>
    <property type="match status" value="1"/>
</dbReference>
<dbReference type="InterPro" id="IPR000792">
    <property type="entry name" value="Tscrpt_reg_LuxR_C"/>
</dbReference>
<dbReference type="InterPro" id="IPR011990">
    <property type="entry name" value="TPR-like_helical_dom_sf"/>
</dbReference>
<dbReference type="InterPro" id="IPR001867">
    <property type="entry name" value="OmpR/PhoB-type_DNA-bd"/>
</dbReference>
<dbReference type="EMBL" id="JBHUKQ010000004">
    <property type="protein sequence ID" value="MFD2479725.1"/>
    <property type="molecule type" value="Genomic_DNA"/>
</dbReference>
<evidence type="ECO:0000313" key="8">
    <source>
        <dbReference type="EMBL" id="MFD2479725.1"/>
    </source>
</evidence>
<reference evidence="9" key="1">
    <citation type="journal article" date="2019" name="Int. J. Syst. Evol. Microbiol.">
        <title>The Global Catalogue of Microorganisms (GCM) 10K type strain sequencing project: providing services to taxonomists for standard genome sequencing and annotation.</title>
        <authorList>
            <consortium name="The Broad Institute Genomics Platform"/>
            <consortium name="The Broad Institute Genome Sequencing Center for Infectious Disease"/>
            <person name="Wu L."/>
            <person name="Ma J."/>
        </authorList>
    </citation>
    <scope>NUCLEOTIDE SEQUENCE [LARGE SCALE GENOMIC DNA]</scope>
    <source>
        <strain evidence="9">CGMCC 4.7638</strain>
    </source>
</reference>
<sequence length="1208" mass="130463">MPAKSEPALRVQLLGPVRAWLDDSELDLGGARQRLVFAILALSAGQAVSREELVDGVWGEKPPAKAAGILHTYIWGLRQVLEPRRRKEDPPAVLISPGSGYALQFAADQLDAQRFGRHQDAAQRHWQRGALQPAMSELEAALSLWQGEALAGLTGTVVDLHRTRLAESRLAALERLAEMKILVGDDDGAIAGLRSLVADHPLREKPLALLMTALYRAGRRDEALDAYSGAAHRLDAELGIEPAAAVQRVHAQIIGGEPIALQNRGTVVAAQVPGETGSGSARPWSAVPPAPPVLIGRKAEVAWLHALADGLEHGRGGCGWVEGVPGIGKSALLAAAFTGRRAVWIAGEEMGRHAPPDRSSAHDQRLAGVDRMLALVEQLCAEGPLVVVVDDLQRADETGELLWSRLTRLTRRLPLVLVGACRTFPRTAGIELSRDAISAAGGRTIALGPLTAEEVGELAARRLGSPASSVLGEYLDGALGNPLYVNELVDRFRRVGRPETGAVTSEPDDRLRADLRAALADTVARRLGFLTPATRKMLEWAALLGTRFDLGDAAVVVHSSPADLIPAVEEATAMGMLVDTDRGLDFRSDAVRRALCEDQESAVRVARHRAAAETLASSGAPVEQVAAQLLGAAPEFDPWVVRWLLANSDAVGTRDPFLTVDLLERVMAANRISDGDRERLAVHRARWLFYLGRRPEAEARAVLSTTTDAEHAAEMRWIVSQLIHDGGQFRAALTDLEDAERNPEVPDFWKARYKSLRARFERTGLDDLETSSRTALAVLDQLSGPADPVALSEACQELWYVETVRRDHVAALAHVDRALAATVGVPNLARWQLHLLDNRAFSLQNLDRLDEASEALARMRTLSNHVRPRASRHHVATAVHCYWLGRWDEALAELDLIAQSANRAEFFDLRPQTPLLQYGIAAIIAAQRGDARTLRTQLKAADAHPILTLGDMENSDFSVVARAIDAGRTGGPDAELAHLDVLLDLDYGHTTLRHQWTPMIVRLALAAGDRARVKAALDVSEAEAVRETPPARASTALTWCRGLVGDDPSALLAIAHRHGDVGRPVEMAAALTDAAAALARHGESERAHHTFGKALMLLTELGAAAEIDRAVGRMNDLGVRLQDVADSPLVTGWHSLSDLERRVAELAAAGMANVEIAVELTMSRREVHSHLSRALQKLEAGSREELAEMITSAVDRSEPGDTAEAGGR</sequence>
<dbReference type="SMART" id="SM00421">
    <property type="entry name" value="HTH_LUXR"/>
    <property type="match status" value="1"/>
</dbReference>
<dbReference type="InterPro" id="IPR051677">
    <property type="entry name" value="AfsR-DnrI-RedD_regulator"/>
</dbReference>
<organism evidence="8 9">
    <name type="scientific">Amycolatopsis albidoflavus</name>
    <dbReference type="NCBI Taxonomy" id="102226"/>
    <lineage>
        <taxon>Bacteria</taxon>
        <taxon>Bacillati</taxon>
        <taxon>Actinomycetota</taxon>
        <taxon>Actinomycetes</taxon>
        <taxon>Pseudonocardiales</taxon>
        <taxon>Pseudonocardiaceae</taxon>
        <taxon>Amycolatopsis</taxon>
    </lineage>
</organism>
<dbReference type="Pfam" id="PF03704">
    <property type="entry name" value="BTAD"/>
    <property type="match status" value="1"/>
</dbReference>
<accession>A0ABW5HTW3</accession>
<dbReference type="SUPFAM" id="SSF52540">
    <property type="entry name" value="P-loop containing nucleoside triphosphate hydrolases"/>
    <property type="match status" value="1"/>
</dbReference>
<feature type="domain" description="HTH luxR-type" evidence="6">
    <location>
        <begin position="1129"/>
        <end position="1197"/>
    </location>
</feature>
<dbReference type="InterPro" id="IPR027417">
    <property type="entry name" value="P-loop_NTPase"/>
</dbReference>
<name>A0ABW5HTW3_9PSEU</name>
<evidence type="ECO:0000256" key="3">
    <source>
        <dbReference type="ARBA" id="ARBA00023125"/>
    </source>
</evidence>
<protein>
    <submittedName>
        <fullName evidence="8">BTAD domain-containing putative transcriptional regulator</fullName>
    </submittedName>
</protein>
<evidence type="ECO:0000256" key="2">
    <source>
        <dbReference type="ARBA" id="ARBA00023015"/>
    </source>
</evidence>